<dbReference type="AlphaFoldDB" id="A0A4Z2IBE4"/>
<keyword evidence="2" id="KW-0472">Membrane</keyword>
<keyword evidence="2" id="KW-0812">Transmembrane</keyword>
<feature type="transmembrane region" description="Helical" evidence="2">
    <location>
        <begin position="38"/>
        <end position="59"/>
    </location>
</feature>
<reference evidence="3 4" key="1">
    <citation type="submission" date="2019-03" db="EMBL/GenBank/DDBJ databases">
        <title>First draft genome of Liparis tanakae, snailfish: a comprehensive survey of snailfish specific genes.</title>
        <authorList>
            <person name="Kim W."/>
            <person name="Song I."/>
            <person name="Jeong J.-H."/>
            <person name="Kim D."/>
            <person name="Kim S."/>
            <person name="Ryu S."/>
            <person name="Song J.Y."/>
            <person name="Lee S.K."/>
        </authorList>
    </citation>
    <scope>NUCLEOTIDE SEQUENCE [LARGE SCALE GENOMIC DNA]</scope>
    <source>
        <tissue evidence="3">Muscle</tissue>
    </source>
</reference>
<gene>
    <name evidence="3" type="ORF">EYF80_015093</name>
</gene>
<evidence type="ECO:0000313" key="4">
    <source>
        <dbReference type="Proteomes" id="UP000314294"/>
    </source>
</evidence>
<feature type="compositionally biased region" description="Basic and acidic residues" evidence="1">
    <location>
        <begin position="17"/>
        <end position="28"/>
    </location>
</feature>
<dbReference type="Proteomes" id="UP000314294">
    <property type="component" value="Unassembled WGS sequence"/>
</dbReference>
<sequence length="65" mass="7345">MKEEGGKNSRKYNGRGGECRKEGREEGRKRAKERGKHVWFCPYGGSIIIIVIIVVTQFSHSALLP</sequence>
<dbReference type="EMBL" id="SRLO01000111">
    <property type="protein sequence ID" value="TNN74775.1"/>
    <property type="molecule type" value="Genomic_DNA"/>
</dbReference>
<keyword evidence="4" id="KW-1185">Reference proteome</keyword>
<evidence type="ECO:0000256" key="1">
    <source>
        <dbReference type="SAM" id="MobiDB-lite"/>
    </source>
</evidence>
<organism evidence="3 4">
    <name type="scientific">Liparis tanakae</name>
    <name type="common">Tanaka's snailfish</name>
    <dbReference type="NCBI Taxonomy" id="230148"/>
    <lineage>
        <taxon>Eukaryota</taxon>
        <taxon>Metazoa</taxon>
        <taxon>Chordata</taxon>
        <taxon>Craniata</taxon>
        <taxon>Vertebrata</taxon>
        <taxon>Euteleostomi</taxon>
        <taxon>Actinopterygii</taxon>
        <taxon>Neopterygii</taxon>
        <taxon>Teleostei</taxon>
        <taxon>Neoteleostei</taxon>
        <taxon>Acanthomorphata</taxon>
        <taxon>Eupercaria</taxon>
        <taxon>Perciformes</taxon>
        <taxon>Cottioidei</taxon>
        <taxon>Cottales</taxon>
        <taxon>Liparidae</taxon>
        <taxon>Liparis</taxon>
    </lineage>
</organism>
<protein>
    <submittedName>
        <fullName evidence="3">Uncharacterized protein</fullName>
    </submittedName>
</protein>
<evidence type="ECO:0000256" key="2">
    <source>
        <dbReference type="SAM" id="Phobius"/>
    </source>
</evidence>
<keyword evidence="2" id="KW-1133">Transmembrane helix</keyword>
<comment type="caution">
    <text evidence="3">The sequence shown here is derived from an EMBL/GenBank/DDBJ whole genome shotgun (WGS) entry which is preliminary data.</text>
</comment>
<accession>A0A4Z2IBE4</accession>
<evidence type="ECO:0000313" key="3">
    <source>
        <dbReference type="EMBL" id="TNN74775.1"/>
    </source>
</evidence>
<feature type="region of interest" description="Disordered" evidence="1">
    <location>
        <begin position="1"/>
        <end position="30"/>
    </location>
</feature>
<name>A0A4Z2IBE4_9TELE</name>
<proteinExistence type="predicted"/>